<gene>
    <name evidence="2" type="ORF">TRUGW13939_04892</name>
</gene>
<dbReference type="KEGG" id="trg:TRUGW13939_04892"/>
<proteinExistence type="predicted"/>
<protein>
    <recommendedName>
        <fullName evidence="4">Dipeptidylpeptidase IV N-terminal domain-containing protein</fullName>
    </recommendedName>
</protein>
<evidence type="ECO:0008006" key="4">
    <source>
        <dbReference type="Google" id="ProtNLM"/>
    </source>
</evidence>
<dbReference type="OrthoDB" id="43744at2759"/>
<sequence length="666" mass="73166">MHSSVAILVLALAPVLIRALCPYAEHMGERDMPSGHPVISTRASRNSTKGLMLMNRIAPGTSELYIADADGSNEQPLLADPVFEYHASFSPDGEWVLFTTERNGDGNADIYRVRPNGSDLQPLVTTPAVEDSVVLSPNGSLAAYTSTEGMVANIWLFDIATGRRWNLTDNPEVASTTNKSLPHGYFRPAWSPDGEWLAFSSDRNTEWLGHGTETFLGLSGWEHTQELSIYAIRPNGTGFRQVAKKEGYALGSPTFSPDGTRLVYYEITREDTYNAHSSFGVDSTNTSIVSIDFETGSDRTVEIGGAGLKIFPQYIDDNTIGYFQKGSASEGIHITNGTYRNTTSETSSVRSPSWSPDGKKVVYEKTSWTVRAFEKPLFSWDDEWEYQFVDVFPHLSLQNRLVMTDKQLGDSSIINSNTTGGDVINVYDPVNSSIITPGEAAQGSGGAYQPSWSTDGEWLTFGAGFWFQGRGSGGGWVIRATANGSYAENLTESATTLDNKTLNSGFPSYSRDGKSIVFRVWGVNSTNGDESQLGLRLLDLESRNVTVLTTGWDNLPFFSPDGEKIVFTRKTSVKNYDICTIRPDGTDLQVLTTTEANDAHAVWSQDGRILYSTGEYGFQYECGLYDNTFQPYGQINIMDADGSNKRPLTNSMWEDSMPLFVANGAL</sequence>
<keyword evidence="1" id="KW-0732">Signal</keyword>
<dbReference type="InterPro" id="IPR011044">
    <property type="entry name" value="Quino_amine_DH_bsu"/>
</dbReference>
<evidence type="ECO:0000313" key="2">
    <source>
        <dbReference type="EMBL" id="QKX57772.1"/>
    </source>
</evidence>
<reference evidence="3" key="1">
    <citation type="submission" date="2020-06" db="EMBL/GenBank/DDBJ databases">
        <title>A chromosome-scale genome assembly of Talaromyces rugulosus W13939.</title>
        <authorList>
            <person name="Wang B."/>
            <person name="Guo L."/>
            <person name="Ye K."/>
            <person name="Wang L."/>
        </authorList>
    </citation>
    <scope>NUCLEOTIDE SEQUENCE [LARGE SCALE GENOMIC DNA]</scope>
    <source>
        <strain evidence="3">W13939</strain>
    </source>
</reference>
<name>A0A7H8QUN6_TALRU</name>
<dbReference type="AlphaFoldDB" id="A0A7H8QUN6"/>
<keyword evidence="3" id="KW-1185">Reference proteome</keyword>
<dbReference type="Gene3D" id="2.120.10.30">
    <property type="entry name" value="TolB, C-terminal domain"/>
    <property type="match status" value="2"/>
</dbReference>
<dbReference type="Proteomes" id="UP000509510">
    <property type="component" value="Chromosome III"/>
</dbReference>
<evidence type="ECO:0000313" key="3">
    <source>
        <dbReference type="Proteomes" id="UP000509510"/>
    </source>
</evidence>
<dbReference type="GeneID" id="55992390"/>
<feature type="chain" id="PRO_5028998021" description="Dipeptidylpeptidase IV N-terminal domain-containing protein" evidence="1">
    <location>
        <begin position="20"/>
        <end position="666"/>
    </location>
</feature>
<dbReference type="RefSeq" id="XP_035343950.1">
    <property type="nucleotide sequence ID" value="XM_035488057.1"/>
</dbReference>
<dbReference type="PANTHER" id="PTHR32161:SF8">
    <property type="entry name" value="DPP6 N-TERMINAL DOMAIN-LIKE PROTEIN"/>
    <property type="match status" value="1"/>
</dbReference>
<dbReference type="SUPFAM" id="SSF50969">
    <property type="entry name" value="YVTN repeat-like/Quinoprotein amine dehydrogenase"/>
    <property type="match status" value="1"/>
</dbReference>
<dbReference type="PANTHER" id="PTHR32161">
    <property type="entry name" value="DPP6 N-TERMINAL DOMAIN-LIKE PROTEIN"/>
    <property type="match status" value="1"/>
</dbReference>
<dbReference type="InterPro" id="IPR011042">
    <property type="entry name" value="6-blade_b-propeller_TolB-like"/>
</dbReference>
<feature type="signal peptide" evidence="1">
    <location>
        <begin position="1"/>
        <end position="19"/>
    </location>
</feature>
<evidence type="ECO:0000256" key="1">
    <source>
        <dbReference type="SAM" id="SignalP"/>
    </source>
</evidence>
<dbReference type="InterPro" id="IPR011659">
    <property type="entry name" value="WD40"/>
</dbReference>
<organism evidence="2 3">
    <name type="scientific">Talaromyces rugulosus</name>
    <name type="common">Penicillium rugulosum</name>
    <dbReference type="NCBI Taxonomy" id="121627"/>
    <lineage>
        <taxon>Eukaryota</taxon>
        <taxon>Fungi</taxon>
        <taxon>Dikarya</taxon>
        <taxon>Ascomycota</taxon>
        <taxon>Pezizomycotina</taxon>
        <taxon>Eurotiomycetes</taxon>
        <taxon>Eurotiomycetidae</taxon>
        <taxon>Eurotiales</taxon>
        <taxon>Trichocomaceae</taxon>
        <taxon>Talaromyces</taxon>
        <taxon>Talaromyces sect. Islandici</taxon>
    </lineage>
</organism>
<dbReference type="Pfam" id="PF07676">
    <property type="entry name" value="PD40"/>
    <property type="match status" value="7"/>
</dbReference>
<accession>A0A7H8QUN6</accession>
<dbReference type="EMBL" id="CP055900">
    <property type="protein sequence ID" value="QKX57772.1"/>
    <property type="molecule type" value="Genomic_DNA"/>
</dbReference>
<dbReference type="SUPFAM" id="SSF82171">
    <property type="entry name" value="DPP6 N-terminal domain-like"/>
    <property type="match status" value="1"/>
</dbReference>